<evidence type="ECO:0000313" key="2">
    <source>
        <dbReference type="Proteomes" id="UP000031390"/>
    </source>
</evidence>
<name>A0A0C1GKR5_9NEIS</name>
<gene>
    <name evidence="1" type="ORF">MCC93_15970</name>
</gene>
<sequence length="57" mass="6125">MPNKVPNAIKTTDSNIGKRGIMSASAETWAEMYINNAQIKHIAGGGILVSKFILLPL</sequence>
<proteinExistence type="predicted"/>
<comment type="caution">
    <text evidence="1">The sequence shown here is derived from an EMBL/GenBank/DDBJ whole genome shotgun (WGS) entry which is preliminary data.</text>
</comment>
<reference evidence="1 2" key="1">
    <citation type="submission" date="2014-12" db="EMBL/GenBank/DDBJ databases">
        <title>Genome sequence of Morococcus cerebrosus.</title>
        <authorList>
            <person name="Shin S.-K."/>
            <person name="Yi H."/>
        </authorList>
    </citation>
    <scope>NUCLEOTIDE SEQUENCE [LARGE SCALE GENOMIC DNA]</scope>
    <source>
        <strain evidence="1 2">CIP 81.93</strain>
    </source>
</reference>
<dbReference type="Proteomes" id="UP000031390">
    <property type="component" value="Unassembled WGS sequence"/>
</dbReference>
<accession>A0A0C1GKR5</accession>
<evidence type="ECO:0000313" key="1">
    <source>
        <dbReference type="EMBL" id="KIC07060.1"/>
    </source>
</evidence>
<organism evidence="1 2">
    <name type="scientific">Morococcus cerebrosus</name>
    <dbReference type="NCBI Taxonomy" id="1056807"/>
    <lineage>
        <taxon>Bacteria</taxon>
        <taxon>Pseudomonadati</taxon>
        <taxon>Pseudomonadota</taxon>
        <taxon>Betaproteobacteria</taxon>
        <taxon>Neisseriales</taxon>
        <taxon>Neisseriaceae</taxon>
        <taxon>Morococcus</taxon>
    </lineage>
</organism>
<dbReference type="AlphaFoldDB" id="A0A0C1GKR5"/>
<dbReference type="EMBL" id="JUFZ01000070">
    <property type="protein sequence ID" value="KIC07060.1"/>
    <property type="molecule type" value="Genomic_DNA"/>
</dbReference>
<protein>
    <submittedName>
        <fullName evidence="1">Uncharacterized protein</fullName>
    </submittedName>
</protein>